<reference evidence="1" key="1">
    <citation type="submission" date="2017-12" db="EMBL/GenBank/DDBJ databases">
        <title>Sequencing the genomes of 1000 Actinobacteria strains.</title>
        <authorList>
            <person name="Klenk H.-P."/>
        </authorList>
    </citation>
    <scope>NUCLEOTIDE SEQUENCE [LARGE SCALE GENOMIC DNA]</scope>
    <source>
        <strain evidence="1">DSM 44228</strain>
    </source>
</reference>
<dbReference type="SUPFAM" id="SSF53822">
    <property type="entry name" value="Periplasmic binding protein-like I"/>
    <property type="match status" value="1"/>
</dbReference>
<sequence length="176" mass="19340">MMRRTHSPLARETRTKTGILPPRSEIELETVVQLLAELRPRTVSIVIGSSRDAQSRDTADAIAQAWAQRGGHVLDVVDWPERAASWLRQARRFAAQDPDAWVVTAQVSGWVQMGRRLVHSTSWNPARTISTAALATEDLIALGGVGTFDGLRGATRDGGTWEVVRTILLHRTDSAP</sequence>
<proteinExistence type="predicted"/>
<evidence type="ECO:0000313" key="2">
    <source>
        <dbReference type="Proteomes" id="UP000233786"/>
    </source>
</evidence>
<dbReference type="AlphaFoldDB" id="A0A2N3Y2D8"/>
<keyword evidence="2" id="KW-1185">Reference proteome</keyword>
<gene>
    <name evidence="1" type="ORF">A8926_4993</name>
</gene>
<dbReference type="Gene3D" id="3.40.50.2300">
    <property type="match status" value="1"/>
</dbReference>
<dbReference type="OrthoDB" id="4549891at2"/>
<dbReference type="EMBL" id="PJNB01000001">
    <property type="protein sequence ID" value="PKW17065.1"/>
    <property type="molecule type" value="Genomic_DNA"/>
</dbReference>
<dbReference type="InterPro" id="IPR028082">
    <property type="entry name" value="Peripla_BP_I"/>
</dbReference>
<dbReference type="RefSeq" id="WP_010693206.1">
    <property type="nucleotide sequence ID" value="NZ_CP061007.1"/>
</dbReference>
<organism evidence="1 2">
    <name type="scientific">Saccharopolyspora spinosa</name>
    <dbReference type="NCBI Taxonomy" id="60894"/>
    <lineage>
        <taxon>Bacteria</taxon>
        <taxon>Bacillati</taxon>
        <taxon>Actinomycetota</taxon>
        <taxon>Actinomycetes</taxon>
        <taxon>Pseudonocardiales</taxon>
        <taxon>Pseudonocardiaceae</taxon>
        <taxon>Saccharopolyspora</taxon>
    </lineage>
</organism>
<protein>
    <submittedName>
        <fullName evidence="1">Substrate-binding family protein</fullName>
    </submittedName>
</protein>
<accession>A0A2N3Y2D8</accession>
<dbReference type="STRING" id="994479.GCA_000194155_01433"/>
<comment type="caution">
    <text evidence="1">The sequence shown here is derived from an EMBL/GenBank/DDBJ whole genome shotgun (WGS) entry which is preliminary data.</text>
</comment>
<dbReference type="Proteomes" id="UP000233786">
    <property type="component" value="Unassembled WGS sequence"/>
</dbReference>
<name>A0A2N3Y2D8_SACSN</name>
<evidence type="ECO:0000313" key="1">
    <source>
        <dbReference type="EMBL" id="PKW17065.1"/>
    </source>
</evidence>